<keyword evidence="3" id="KW-1185">Reference proteome</keyword>
<dbReference type="EMBL" id="CP151516">
    <property type="protein sequence ID" value="WZN66675.1"/>
    <property type="molecule type" value="Genomic_DNA"/>
</dbReference>
<dbReference type="PANTHER" id="PTHR46586">
    <property type="entry name" value="ANKYRIN REPEAT-CONTAINING PROTEIN"/>
    <property type="match status" value="1"/>
</dbReference>
<accession>A0AAX4PKX6</accession>
<dbReference type="Pfam" id="PF12796">
    <property type="entry name" value="Ank_2"/>
    <property type="match status" value="1"/>
</dbReference>
<dbReference type="InterPro" id="IPR052050">
    <property type="entry name" value="SecEffector_AnkRepeat"/>
</dbReference>
<evidence type="ECO:0000313" key="3">
    <source>
        <dbReference type="Proteomes" id="UP001472866"/>
    </source>
</evidence>
<dbReference type="PANTHER" id="PTHR46586:SF3">
    <property type="entry name" value="ANKYRIN REPEAT-CONTAINING PROTEIN"/>
    <property type="match status" value="1"/>
</dbReference>
<dbReference type="Pfam" id="PF00646">
    <property type="entry name" value="F-box"/>
    <property type="match status" value="1"/>
</dbReference>
<evidence type="ECO:0000259" key="1">
    <source>
        <dbReference type="SMART" id="SM00256"/>
    </source>
</evidence>
<name>A0AAX4PKX6_9CHLO</name>
<dbReference type="SUPFAM" id="SSF81383">
    <property type="entry name" value="F-box domain"/>
    <property type="match status" value="1"/>
</dbReference>
<evidence type="ECO:0000313" key="2">
    <source>
        <dbReference type="EMBL" id="WZN66675.1"/>
    </source>
</evidence>
<dbReference type="Gene3D" id="1.25.40.20">
    <property type="entry name" value="Ankyrin repeat-containing domain"/>
    <property type="match status" value="1"/>
</dbReference>
<dbReference type="Proteomes" id="UP001472866">
    <property type="component" value="Chromosome 16"/>
</dbReference>
<dbReference type="AlphaFoldDB" id="A0AAX4PKX6"/>
<sequence>MGRHPEHYGAARLPRKHRDMRVQVPILPDDLWTKILTYLDPNARFAFASTCSQFRRCCARHRDELDDELAKERYLTTRARECLAPEFPATEGWCRWVSSTIGLRDREGRERRFATDMAASRGFLGVLREWRRRAARGKRIERLAEPLWDSRTLQVAAFGGHLEVLRWLDGRDGLCVDESTFAAAARSADNFRVLSWLRDRRRCPWSEETCSAAAECGNLGVLKWLRSGEEAERCPWDEWTCFEAAIAGQVDCLSWLLRHGCPHDRSTLIADAAFAGRVEVVRLLAEAGAGRLGDEVMARAAQGGSIRVLRWLRERARLSWTPAACRGAAVGGQLRALRWLARQGCPLDREDCIFAIVCVGGDEGEAHSGVLAWLRNGCRNDDDDDDDDKVGP</sequence>
<organism evidence="2 3">
    <name type="scientific">Chloropicon roscoffensis</name>
    <dbReference type="NCBI Taxonomy" id="1461544"/>
    <lineage>
        <taxon>Eukaryota</taxon>
        <taxon>Viridiplantae</taxon>
        <taxon>Chlorophyta</taxon>
        <taxon>Chloropicophyceae</taxon>
        <taxon>Chloropicales</taxon>
        <taxon>Chloropicaceae</taxon>
        <taxon>Chloropicon</taxon>
    </lineage>
</organism>
<gene>
    <name evidence="2" type="ORF">HKI87_16g82440</name>
</gene>
<dbReference type="InterPro" id="IPR036770">
    <property type="entry name" value="Ankyrin_rpt-contain_sf"/>
</dbReference>
<protein>
    <recommendedName>
        <fullName evidence="1">F-box domain-containing protein</fullName>
    </recommendedName>
</protein>
<feature type="domain" description="F-box" evidence="1">
    <location>
        <begin position="27"/>
        <end position="67"/>
    </location>
</feature>
<dbReference type="SUPFAM" id="SSF48403">
    <property type="entry name" value="Ankyrin repeat"/>
    <property type="match status" value="1"/>
</dbReference>
<dbReference type="InterPro" id="IPR002110">
    <property type="entry name" value="Ankyrin_rpt"/>
</dbReference>
<reference evidence="2 3" key="1">
    <citation type="submission" date="2024-03" db="EMBL/GenBank/DDBJ databases">
        <title>Complete genome sequence of the green alga Chloropicon roscoffensis RCC1871.</title>
        <authorList>
            <person name="Lemieux C."/>
            <person name="Pombert J.-F."/>
            <person name="Otis C."/>
            <person name="Turmel M."/>
        </authorList>
    </citation>
    <scope>NUCLEOTIDE SEQUENCE [LARGE SCALE GENOMIC DNA]</scope>
    <source>
        <strain evidence="2 3">RCC1871</strain>
    </source>
</reference>
<dbReference type="CDD" id="cd09917">
    <property type="entry name" value="F-box_SF"/>
    <property type="match status" value="1"/>
</dbReference>
<dbReference type="InterPro" id="IPR001810">
    <property type="entry name" value="F-box_dom"/>
</dbReference>
<proteinExistence type="predicted"/>
<dbReference type="SMART" id="SM00256">
    <property type="entry name" value="FBOX"/>
    <property type="match status" value="1"/>
</dbReference>
<dbReference type="InterPro" id="IPR036047">
    <property type="entry name" value="F-box-like_dom_sf"/>
</dbReference>